<dbReference type="Gene3D" id="3.40.50.1820">
    <property type="entry name" value="alpha/beta hydrolase"/>
    <property type="match status" value="1"/>
</dbReference>
<reference evidence="2" key="1">
    <citation type="submission" date="2021-01" db="EMBL/GenBank/DDBJ databases">
        <authorList>
            <person name="Corre E."/>
            <person name="Pelletier E."/>
            <person name="Niang G."/>
            <person name="Scheremetjew M."/>
            <person name="Finn R."/>
            <person name="Kale V."/>
            <person name="Holt S."/>
            <person name="Cochrane G."/>
            <person name="Meng A."/>
            <person name="Brown T."/>
            <person name="Cohen L."/>
        </authorList>
    </citation>
    <scope>NUCLEOTIDE SEQUENCE</scope>
    <source>
        <strain evidence="2">CCMP2058</strain>
    </source>
</reference>
<name>A0A7S0DH61_9EUKA</name>
<evidence type="ECO:0000256" key="1">
    <source>
        <dbReference type="SAM" id="MobiDB-lite"/>
    </source>
</evidence>
<dbReference type="SUPFAM" id="SSF53474">
    <property type="entry name" value="alpha/beta-Hydrolases"/>
    <property type="match status" value="1"/>
</dbReference>
<feature type="region of interest" description="Disordered" evidence="1">
    <location>
        <begin position="95"/>
        <end position="159"/>
    </location>
</feature>
<protein>
    <submittedName>
        <fullName evidence="2">Uncharacterized protein</fullName>
    </submittedName>
</protein>
<evidence type="ECO:0000313" key="2">
    <source>
        <dbReference type="EMBL" id="CAD8454747.1"/>
    </source>
</evidence>
<dbReference type="AlphaFoldDB" id="A0A7S0DH61"/>
<feature type="compositionally biased region" description="Low complexity" evidence="1">
    <location>
        <begin position="149"/>
        <end position="159"/>
    </location>
</feature>
<dbReference type="EMBL" id="HBEM01020039">
    <property type="protein sequence ID" value="CAD8454747.1"/>
    <property type="molecule type" value="Transcribed_RNA"/>
</dbReference>
<sequence>MPSLWDELRHTDTRMLFIVGSEDKKFIKIARDMRKRVREGRRDESKESVDGRVQIAITQGSGHAPHVEAPDSVTGSVKNFDLIVGRRKGISILKSEEKFQSKSQSNPLNTKKPVATLSSKSKPKPDRAAKRGSKSRSGQKSGRGRKRNQGSSKKQTFWS</sequence>
<dbReference type="InterPro" id="IPR029058">
    <property type="entry name" value="AB_hydrolase_fold"/>
</dbReference>
<organism evidence="2">
    <name type="scientific">Amorphochlora amoebiformis</name>
    <dbReference type="NCBI Taxonomy" id="1561963"/>
    <lineage>
        <taxon>Eukaryota</taxon>
        <taxon>Sar</taxon>
        <taxon>Rhizaria</taxon>
        <taxon>Cercozoa</taxon>
        <taxon>Chlorarachniophyceae</taxon>
        <taxon>Amorphochlora</taxon>
    </lineage>
</organism>
<proteinExistence type="predicted"/>
<dbReference type="PANTHER" id="PTHR42916">
    <property type="entry name" value="2-SUCCINYL-5-ENOLPYRUVYL-6-HYDROXY-3-CYCLOHEXENE-1-CARBOXYLATE SYNTHASE"/>
    <property type="match status" value="1"/>
</dbReference>
<dbReference type="PANTHER" id="PTHR42916:SF1">
    <property type="entry name" value="PROTEIN PHYLLO, CHLOROPLASTIC"/>
    <property type="match status" value="1"/>
</dbReference>
<accession>A0A7S0DH61</accession>
<gene>
    <name evidence="2" type="ORF">LAMO00422_LOCUS13691</name>
</gene>